<dbReference type="GO" id="GO:0005524">
    <property type="term" value="F:ATP binding"/>
    <property type="evidence" value="ECO:0007669"/>
    <property type="project" value="UniProtKB-UniRule"/>
</dbReference>
<dbReference type="InterPro" id="IPR011761">
    <property type="entry name" value="ATP-grasp"/>
</dbReference>
<gene>
    <name evidence="3" type="ORF">FRX97_00535</name>
</gene>
<comment type="caution">
    <text evidence="3">The sequence shown here is derived from an EMBL/GenBank/DDBJ whole genome shotgun (WGS) entry which is preliminary data.</text>
</comment>
<dbReference type="PANTHER" id="PTHR21621:SF0">
    <property type="entry name" value="BETA-CITRYLGLUTAMATE SYNTHASE B-RELATED"/>
    <property type="match status" value="1"/>
</dbReference>
<dbReference type="PROSITE" id="PS50975">
    <property type="entry name" value="ATP_GRASP"/>
    <property type="match status" value="1"/>
</dbReference>
<dbReference type="OrthoDB" id="9800957at2"/>
<accession>A0A5C6VI55</accession>
<dbReference type="InterPro" id="IPR025839">
    <property type="entry name" value="RLAN_dom"/>
</dbReference>
<evidence type="ECO:0000313" key="4">
    <source>
        <dbReference type="Proteomes" id="UP000321168"/>
    </source>
</evidence>
<dbReference type="GO" id="GO:0005737">
    <property type="term" value="C:cytoplasm"/>
    <property type="evidence" value="ECO:0007669"/>
    <property type="project" value="TreeGrafter"/>
</dbReference>
<protein>
    <submittedName>
        <fullName evidence="3">RimK family protein</fullName>
    </submittedName>
</protein>
<keyword evidence="1" id="KW-0067">ATP-binding</keyword>
<proteinExistence type="predicted"/>
<evidence type="ECO:0000259" key="2">
    <source>
        <dbReference type="PROSITE" id="PS50975"/>
    </source>
</evidence>
<dbReference type="Pfam" id="PF14401">
    <property type="entry name" value="RLAN"/>
    <property type="match status" value="1"/>
</dbReference>
<dbReference type="EMBL" id="VORB01000001">
    <property type="protein sequence ID" value="TXC85142.1"/>
    <property type="molecule type" value="Genomic_DNA"/>
</dbReference>
<dbReference type="PANTHER" id="PTHR21621">
    <property type="entry name" value="RIBOSOMAL PROTEIN S6 MODIFICATION PROTEIN"/>
    <property type="match status" value="1"/>
</dbReference>
<evidence type="ECO:0000313" key="3">
    <source>
        <dbReference type="EMBL" id="TXC85142.1"/>
    </source>
</evidence>
<dbReference type="InterPro" id="IPR013651">
    <property type="entry name" value="ATP-grasp_RimK-type"/>
</dbReference>
<reference evidence="3 4" key="1">
    <citation type="submission" date="2019-08" db="EMBL/GenBank/DDBJ databases">
        <title>Genome of Luteibaculum oceani JCM 18817.</title>
        <authorList>
            <person name="Bowman J.P."/>
        </authorList>
    </citation>
    <scope>NUCLEOTIDE SEQUENCE [LARGE SCALE GENOMIC DNA]</scope>
    <source>
        <strain evidence="3 4">JCM 18817</strain>
    </source>
</reference>
<dbReference type="Proteomes" id="UP000321168">
    <property type="component" value="Unassembled WGS sequence"/>
</dbReference>
<dbReference type="InterPro" id="IPR013815">
    <property type="entry name" value="ATP_grasp_subdomain_1"/>
</dbReference>
<dbReference type="RefSeq" id="WP_147012288.1">
    <property type="nucleotide sequence ID" value="NZ_VORB01000001.1"/>
</dbReference>
<dbReference type="SUPFAM" id="SSF56059">
    <property type="entry name" value="Glutathione synthetase ATP-binding domain-like"/>
    <property type="match status" value="1"/>
</dbReference>
<keyword evidence="1" id="KW-0547">Nucleotide-binding</keyword>
<dbReference type="GO" id="GO:0046872">
    <property type="term" value="F:metal ion binding"/>
    <property type="evidence" value="ECO:0007669"/>
    <property type="project" value="InterPro"/>
</dbReference>
<dbReference type="Gene3D" id="3.30.470.20">
    <property type="entry name" value="ATP-grasp fold, B domain"/>
    <property type="match status" value="1"/>
</dbReference>
<sequence>MRKILVVENPAQWPINIEHCEIISAKEYLTNPEWSQVKNARVFNLSTEYRYQSKGYYVSLMAEARGHRPIPNIKNIQDLNTSGMIKIVSENLDELFQKSFKNLKSEDFILSIYFGKNLAKQYDKLSWELHRLFRSPFMRAKFTHNGKKWVIQSLKTIPFKEIPESHKDFVWEAANQYFKKSRFANQKENAFQFDLAILVNPDEKAPPSNKKALHKFIEAGEKQGLCVELIDKNDYARLLEFDALFIRETTAVNHYTYRFARRAQQEGMVVIDDPESILKCANKVYLAEFLKLHKIPTPKTIVVHHENKQDVLHQLNLPVVLKSPDSSFSQGVSKAKTEEEYREKIAKLLAHSDLVIAQEYLPSDFDWRIGVLDNEIIFACKYYMAKGHWQIYNWDSKNKQDVEGEFDSVPIDQIPAEVKKVALKSTQPIGNGLYGVDIKESNGKVVVIEVNDNPNVDHGVEDHLEGNVVYSKIIASIKRRIQAQIKP</sequence>
<dbReference type="Pfam" id="PF08443">
    <property type="entry name" value="RimK"/>
    <property type="match status" value="1"/>
</dbReference>
<dbReference type="Gene3D" id="3.30.1490.20">
    <property type="entry name" value="ATP-grasp fold, A domain"/>
    <property type="match status" value="1"/>
</dbReference>
<evidence type="ECO:0000256" key="1">
    <source>
        <dbReference type="PROSITE-ProRule" id="PRU00409"/>
    </source>
</evidence>
<dbReference type="GO" id="GO:0016879">
    <property type="term" value="F:ligase activity, forming carbon-nitrogen bonds"/>
    <property type="evidence" value="ECO:0007669"/>
    <property type="project" value="TreeGrafter"/>
</dbReference>
<dbReference type="AlphaFoldDB" id="A0A5C6VI55"/>
<keyword evidence="4" id="KW-1185">Reference proteome</keyword>
<feature type="domain" description="ATP-grasp" evidence="2">
    <location>
        <begin position="287"/>
        <end position="478"/>
    </location>
</feature>
<name>A0A5C6VI55_9FLAO</name>
<organism evidence="3 4">
    <name type="scientific">Luteibaculum oceani</name>
    <dbReference type="NCBI Taxonomy" id="1294296"/>
    <lineage>
        <taxon>Bacteria</taxon>
        <taxon>Pseudomonadati</taxon>
        <taxon>Bacteroidota</taxon>
        <taxon>Flavobacteriia</taxon>
        <taxon>Flavobacteriales</taxon>
        <taxon>Luteibaculaceae</taxon>
        <taxon>Luteibaculum</taxon>
    </lineage>
</organism>